<dbReference type="EMBL" id="JGDJ01000197">
    <property type="protein sequence ID" value="EXZ28680.1"/>
    <property type="molecule type" value="Genomic_DNA"/>
</dbReference>
<comment type="caution">
    <text evidence="1">The sequence shown here is derived from an EMBL/GenBank/DDBJ whole genome shotgun (WGS) entry which is preliminary data.</text>
</comment>
<sequence length="57" mass="6447">MLADAGMGILSIRVVYWHYSVLQRKLSNKKNGGVALSLRCFTMVGKVVLPFQFNFKI</sequence>
<evidence type="ECO:0000313" key="2">
    <source>
        <dbReference type="Proteomes" id="UP000022082"/>
    </source>
</evidence>
<name>A0A015X3J3_BACFG</name>
<reference evidence="1 2" key="1">
    <citation type="submission" date="2014-02" db="EMBL/GenBank/DDBJ databases">
        <authorList>
            <person name="Sears C."/>
            <person name="Carroll K."/>
            <person name="Sack B.R."/>
            <person name="Qadri F."/>
            <person name="Myers L.L."/>
            <person name="Chung G.-T."/>
            <person name="Escheverria P."/>
            <person name="Fraser C.M."/>
            <person name="Sadzewicz L."/>
            <person name="Shefchek K.A."/>
            <person name="Tallon L."/>
            <person name="Das S.P."/>
            <person name="Daugherty S."/>
            <person name="Mongodin E.F."/>
        </authorList>
    </citation>
    <scope>NUCLEOTIDE SEQUENCE [LARGE SCALE GENOMIC DNA]</scope>
    <source>
        <strain evidence="1 2">S36L11</strain>
    </source>
</reference>
<dbReference type="AlphaFoldDB" id="A0A015X3J3"/>
<proteinExistence type="predicted"/>
<evidence type="ECO:0000313" key="1">
    <source>
        <dbReference type="EMBL" id="EXZ28680.1"/>
    </source>
</evidence>
<dbReference type="PATRIC" id="fig|1339327.3.peg.2755"/>
<dbReference type="Proteomes" id="UP000022082">
    <property type="component" value="Unassembled WGS sequence"/>
</dbReference>
<organism evidence="1 2">
    <name type="scientific">Bacteroides fragilis str. S36L11</name>
    <dbReference type="NCBI Taxonomy" id="1339327"/>
    <lineage>
        <taxon>Bacteria</taxon>
        <taxon>Pseudomonadati</taxon>
        <taxon>Bacteroidota</taxon>
        <taxon>Bacteroidia</taxon>
        <taxon>Bacteroidales</taxon>
        <taxon>Bacteroidaceae</taxon>
        <taxon>Bacteroides</taxon>
    </lineage>
</organism>
<protein>
    <submittedName>
        <fullName evidence="1">Uncharacterized protein</fullName>
    </submittedName>
</protein>
<gene>
    <name evidence="1" type="ORF">M136_2127</name>
</gene>
<accession>A0A015X3J3</accession>